<keyword evidence="3" id="KW-0597">Phosphoprotein</keyword>
<name>E1YLR1_9BACT</name>
<dbReference type="PANTHER" id="PTHR43065">
    <property type="entry name" value="SENSOR HISTIDINE KINASE"/>
    <property type="match status" value="1"/>
</dbReference>
<dbReference type="SUPFAM" id="SSF47384">
    <property type="entry name" value="Homodimeric domain of signal transducing histidine kinase"/>
    <property type="match status" value="1"/>
</dbReference>
<dbReference type="InterPro" id="IPR004358">
    <property type="entry name" value="Sig_transdc_His_kin-like_C"/>
</dbReference>
<protein>
    <recommendedName>
        <fullName evidence="2">histidine kinase</fullName>
        <ecNumber evidence="2">2.7.13.3</ecNumber>
    </recommendedName>
</protein>
<dbReference type="PRINTS" id="PR00344">
    <property type="entry name" value="BCTRLSENSOR"/>
</dbReference>
<dbReference type="EMBL" id="FR695877">
    <property type="protein sequence ID" value="CBX31044.1"/>
    <property type="molecule type" value="Genomic_DNA"/>
</dbReference>
<dbReference type="CDD" id="cd00130">
    <property type="entry name" value="PAS"/>
    <property type="match status" value="1"/>
</dbReference>
<dbReference type="PROSITE" id="PS50113">
    <property type="entry name" value="PAC"/>
    <property type="match status" value="1"/>
</dbReference>
<dbReference type="InterPro" id="IPR036097">
    <property type="entry name" value="HisK_dim/P_sf"/>
</dbReference>
<dbReference type="CDD" id="cd00082">
    <property type="entry name" value="HisKA"/>
    <property type="match status" value="1"/>
</dbReference>
<dbReference type="AlphaFoldDB" id="E1YLR1"/>
<dbReference type="SUPFAM" id="SSF55874">
    <property type="entry name" value="ATPase domain of HSP90 chaperone/DNA topoisomerase II/histidine kinase"/>
    <property type="match status" value="1"/>
</dbReference>
<dbReference type="SUPFAM" id="SSF55785">
    <property type="entry name" value="PYP-like sensor domain (PAS domain)"/>
    <property type="match status" value="1"/>
</dbReference>
<dbReference type="InterPro" id="IPR035965">
    <property type="entry name" value="PAS-like_dom_sf"/>
</dbReference>
<dbReference type="Pfam" id="PF02518">
    <property type="entry name" value="HATPase_c"/>
    <property type="match status" value="1"/>
</dbReference>
<evidence type="ECO:0000256" key="5">
    <source>
        <dbReference type="ARBA" id="ARBA00022741"/>
    </source>
</evidence>
<dbReference type="PROSITE" id="PS50112">
    <property type="entry name" value="PAS"/>
    <property type="match status" value="1"/>
</dbReference>
<dbReference type="InterPro" id="IPR003661">
    <property type="entry name" value="HisK_dim/P_dom"/>
</dbReference>
<dbReference type="NCBIfam" id="TIGR00229">
    <property type="entry name" value="sensory_box"/>
    <property type="match status" value="1"/>
</dbReference>
<keyword evidence="8" id="KW-0902">Two-component regulatory system</keyword>
<dbReference type="Pfam" id="PF00512">
    <property type="entry name" value="HisKA"/>
    <property type="match status" value="1"/>
</dbReference>
<dbReference type="InterPro" id="IPR013656">
    <property type="entry name" value="PAS_4"/>
</dbReference>
<feature type="domain" description="Histidine kinase" evidence="9">
    <location>
        <begin position="291"/>
        <end position="511"/>
    </location>
</feature>
<dbReference type="GO" id="GO:0000155">
    <property type="term" value="F:phosphorelay sensor kinase activity"/>
    <property type="evidence" value="ECO:0007669"/>
    <property type="project" value="InterPro"/>
</dbReference>
<feature type="domain" description="PAS" evidence="10">
    <location>
        <begin position="127"/>
        <end position="182"/>
    </location>
</feature>
<accession>E1YLR1</accession>
<dbReference type="InterPro" id="IPR005467">
    <property type="entry name" value="His_kinase_dom"/>
</dbReference>
<evidence type="ECO:0000259" key="11">
    <source>
        <dbReference type="PROSITE" id="PS50113"/>
    </source>
</evidence>
<evidence type="ECO:0000259" key="9">
    <source>
        <dbReference type="PROSITE" id="PS50109"/>
    </source>
</evidence>
<evidence type="ECO:0000256" key="7">
    <source>
        <dbReference type="ARBA" id="ARBA00022840"/>
    </source>
</evidence>
<gene>
    <name evidence="12" type="ORF">N47_E45560</name>
</gene>
<keyword evidence="5" id="KW-0547">Nucleotide-binding</keyword>
<dbReference type="InterPro" id="IPR003594">
    <property type="entry name" value="HATPase_dom"/>
</dbReference>
<dbReference type="PROSITE" id="PS50109">
    <property type="entry name" value="HIS_KIN"/>
    <property type="match status" value="1"/>
</dbReference>
<dbReference type="SMART" id="SM00388">
    <property type="entry name" value="HisKA"/>
    <property type="match status" value="1"/>
</dbReference>
<evidence type="ECO:0000259" key="10">
    <source>
        <dbReference type="PROSITE" id="PS50112"/>
    </source>
</evidence>
<dbReference type="EC" id="2.7.13.3" evidence="2"/>
<dbReference type="GO" id="GO:0005524">
    <property type="term" value="F:ATP binding"/>
    <property type="evidence" value="ECO:0007669"/>
    <property type="project" value="UniProtKB-KW"/>
</dbReference>
<dbReference type="Pfam" id="PF08448">
    <property type="entry name" value="PAS_4"/>
    <property type="match status" value="1"/>
</dbReference>
<evidence type="ECO:0000256" key="1">
    <source>
        <dbReference type="ARBA" id="ARBA00000085"/>
    </source>
</evidence>
<dbReference type="SMART" id="SM00387">
    <property type="entry name" value="HATPase_c"/>
    <property type="match status" value="1"/>
</dbReference>
<comment type="catalytic activity">
    <reaction evidence="1">
        <text>ATP + protein L-histidine = ADP + protein N-phospho-L-histidine.</text>
        <dbReference type="EC" id="2.7.13.3"/>
    </reaction>
</comment>
<evidence type="ECO:0000256" key="2">
    <source>
        <dbReference type="ARBA" id="ARBA00012438"/>
    </source>
</evidence>
<keyword evidence="7" id="KW-0067">ATP-binding</keyword>
<dbReference type="InterPro" id="IPR036890">
    <property type="entry name" value="HATPase_C_sf"/>
</dbReference>
<sequence length="511" mass="58082">MPYSSHPIINIALVGGSELCKEILEKTTLYFKQQGVQDTPIIAVADPDTQSPGMLFAKDKGLITLADYHELYDISYNIQLIIILNPDPKILEDILKTRPPRIRILSNHVFEIFWKVINYEGRKLREQNKAMETIINGIQDFISVITPDMTIVDANESLLKGIGRSGNEVIGRKCYEVLQKDSSACTSNGMLCPLDEVIRIKKPVQQIRTHIDRKNRVRHIEVNVYPVWGKNGKIIKFIQISRDITKHKEEQEEITKRLEKMVEERTSQLKETHEKLIHKDKMASLGKLSASVVHEINNPIAGVLNLTILIKRMIQENHFGDKDMDEIMRYLNLMEKETRRTSRIVSYLLAFSRQNKMELKPLSFSKLIEQTLFLNSNLIKINNVKIKNKLDPNLPDIIGSEDQLQQVIMNLISNAVESMESKDGGILTIETKHFPKKGSILATFKDTGIGITKENLTKIFEPFFTTKKQGKGVGLGLSLAYGIIQEHGGSINVNSKEGKSTTFKIDLPIKR</sequence>
<keyword evidence="4" id="KW-0808">Transferase</keyword>
<evidence type="ECO:0000256" key="4">
    <source>
        <dbReference type="ARBA" id="ARBA00022679"/>
    </source>
</evidence>
<dbReference type="Gene3D" id="1.10.287.130">
    <property type="match status" value="1"/>
</dbReference>
<organism evidence="12">
    <name type="scientific">uncultured Desulfobacterium sp</name>
    <dbReference type="NCBI Taxonomy" id="201089"/>
    <lineage>
        <taxon>Bacteria</taxon>
        <taxon>Pseudomonadati</taxon>
        <taxon>Thermodesulfobacteriota</taxon>
        <taxon>Desulfobacteria</taxon>
        <taxon>Desulfobacterales</taxon>
        <taxon>Desulfobacteriaceae</taxon>
        <taxon>Desulfobacterium</taxon>
        <taxon>environmental samples</taxon>
    </lineage>
</organism>
<dbReference type="InterPro" id="IPR000014">
    <property type="entry name" value="PAS"/>
</dbReference>
<reference evidence="12" key="1">
    <citation type="journal article" date="2011" name="Environ. Microbiol.">
        <title>Genomic insights into the metabolic potential of the polycyclic aromatic hydrocarbon degrading sulfate-reducing Deltaproteobacterium N47.</title>
        <authorList>
            <person name="Bergmann F."/>
            <person name="Selesi D."/>
            <person name="Weinmaier T."/>
            <person name="Tischler P."/>
            <person name="Rattei T."/>
            <person name="Meckenstock R.U."/>
        </authorList>
    </citation>
    <scope>NUCLEOTIDE SEQUENCE</scope>
</reference>
<evidence type="ECO:0000256" key="6">
    <source>
        <dbReference type="ARBA" id="ARBA00022777"/>
    </source>
</evidence>
<dbReference type="SMART" id="SM00091">
    <property type="entry name" value="PAS"/>
    <property type="match status" value="1"/>
</dbReference>
<evidence type="ECO:0000313" key="12">
    <source>
        <dbReference type="EMBL" id="CBX31044.1"/>
    </source>
</evidence>
<dbReference type="InterPro" id="IPR000700">
    <property type="entry name" value="PAS-assoc_C"/>
</dbReference>
<dbReference type="PANTHER" id="PTHR43065:SF46">
    <property type="entry name" value="C4-DICARBOXYLATE TRANSPORT SENSOR PROTEIN DCTB"/>
    <property type="match status" value="1"/>
</dbReference>
<keyword evidence="6" id="KW-0418">Kinase</keyword>
<evidence type="ECO:0000256" key="3">
    <source>
        <dbReference type="ARBA" id="ARBA00022553"/>
    </source>
</evidence>
<dbReference type="Gene3D" id="3.30.565.10">
    <property type="entry name" value="Histidine kinase-like ATPase, C-terminal domain"/>
    <property type="match status" value="1"/>
</dbReference>
<proteinExistence type="predicted"/>
<feature type="domain" description="PAC" evidence="11">
    <location>
        <begin position="200"/>
        <end position="256"/>
    </location>
</feature>
<dbReference type="Gene3D" id="3.30.450.20">
    <property type="entry name" value="PAS domain"/>
    <property type="match status" value="1"/>
</dbReference>
<evidence type="ECO:0000256" key="8">
    <source>
        <dbReference type="ARBA" id="ARBA00023012"/>
    </source>
</evidence>